<dbReference type="EMBL" id="CP035493">
    <property type="protein sequence ID" value="QAY71616.1"/>
    <property type="molecule type" value="Genomic_DNA"/>
</dbReference>
<keyword evidence="1" id="KW-0472">Membrane</keyword>
<gene>
    <name evidence="2" type="ORF">ET471_17555</name>
</gene>
<keyword evidence="1" id="KW-1133">Transmembrane helix</keyword>
<accession>A0A4P6F807</accession>
<dbReference type="KEGG" id="xya:ET471_17555"/>
<organism evidence="2 3">
    <name type="scientific">Xylanimonas protaetiae</name>
    <dbReference type="NCBI Taxonomy" id="2509457"/>
    <lineage>
        <taxon>Bacteria</taxon>
        <taxon>Bacillati</taxon>
        <taxon>Actinomycetota</taxon>
        <taxon>Actinomycetes</taxon>
        <taxon>Micrococcales</taxon>
        <taxon>Promicromonosporaceae</taxon>
        <taxon>Xylanimonas</taxon>
    </lineage>
</organism>
<reference evidence="2 3" key="1">
    <citation type="submission" date="2019-01" db="EMBL/GenBank/DDBJ databases">
        <title>Genome sequencing of strain FW10M-9.</title>
        <authorList>
            <person name="Heo J."/>
            <person name="Kim S.-J."/>
            <person name="Kim J.-S."/>
            <person name="Hong S.-B."/>
            <person name="Kwon S.-W."/>
        </authorList>
    </citation>
    <scope>NUCLEOTIDE SEQUENCE [LARGE SCALE GENOMIC DNA]</scope>
    <source>
        <strain evidence="2 3">FW10M-9</strain>
    </source>
</reference>
<dbReference type="AlphaFoldDB" id="A0A4P6F807"/>
<feature type="transmembrane region" description="Helical" evidence="1">
    <location>
        <begin position="41"/>
        <end position="61"/>
    </location>
</feature>
<evidence type="ECO:0000313" key="2">
    <source>
        <dbReference type="EMBL" id="QAY71616.1"/>
    </source>
</evidence>
<protein>
    <submittedName>
        <fullName evidence="2">Uncharacterized protein</fullName>
    </submittedName>
</protein>
<sequence length="128" mass="15001">MITLAWMLFWRIGLAYVRFAQSVYPSNLIIRWAHRPGHVRYGWPLCGVLWFAYWRLLLWLQTIGPPDTADRPWWLYLATLAAAISAYKFMGAFLLWLPAVTVARAVRRVRRAAAARVDAWLVRRLSTR</sequence>
<feature type="transmembrane region" description="Helical" evidence="1">
    <location>
        <begin position="73"/>
        <end position="97"/>
    </location>
</feature>
<name>A0A4P6F807_9MICO</name>
<evidence type="ECO:0000313" key="3">
    <source>
        <dbReference type="Proteomes" id="UP000292118"/>
    </source>
</evidence>
<keyword evidence="1" id="KW-0812">Transmembrane</keyword>
<proteinExistence type="predicted"/>
<dbReference type="RefSeq" id="WP_129190477.1">
    <property type="nucleotide sequence ID" value="NZ_CP035493.1"/>
</dbReference>
<dbReference type="OrthoDB" id="5148460at2"/>
<evidence type="ECO:0000256" key="1">
    <source>
        <dbReference type="SAM" id="Phobius"/>
    </source>
</evidence>
<keyword evidence="3" id="KW-1185">Reference proteome</keyword>
<dbReference type="Proteomes" id="UP000292118">
    <property type="component" value="Chromosome"/>
</dbReference>